<reference evidence="2 3" key="1">
    <citation type="journal article" date="2019" name="Int. J. Syst. Evol. Microbiol.">
        <title>The Global Catalogue of Microorganisms (GCM) 10K type strain sequencing project: providing services to taxonomists for standard genome sequencing and annotation.</title>
        <authorList>
            <consortium name="The Broad Institute Genomics Platform"/>
            <consortium name="The Broad Institute Genome Sequencing Center for Infectious Disease"/>
            <person name="Wu L."/>
            <person name="Ma J."/>
        </authorList>
    </citation>
    <scope>NUCLEOTIDE SEQUENCE [LARGE SCALE GENOMIC DNA]</scope>
    <source>
        <strain evidence="2 3">JCM 15974</strain>
    </source>
</reference>
<dbReference type="Proteomes" id="UP001501758">
    <property type="component" value="Unassembled WGS sequence"/>
</dbReference>
<dbReference type="RefSeq" id="WP_343912827.1">
    <property type="nucleotide sequence ID" value="NZ_BAAAGE010000002.1"/>
</dbReference>
<keyword evidence="3" id="KW-1185">Reference proteome</keyword>
<sequence>MKNLFFILFAVLFTSCGSNEEEEKRVLQIKEGDSTLVVNIPKAACKKCQKILEEGILKESGVQQSILNLHTKNLSVVYTPEKTSPRILETTIERLATQIPCK</sequence>
<dbReference type="InterPro" id="IPR036163">
    <property type="entry name" value="HMA_dom_sf"/>
</dbReference>
<dbReference type="PROSITE" id="PS51257">
    <property type="entry name" value="PROKAR_LIPOPROTEIN"/>
    <property type="match status" value="1"/>
</dbReference>
<protein>
    <recommendedName>
        <fullName evidence="1">HMA domain-containing protein</fullName>
    </recommendedName>
</protein>
<dbReference type="SUPFAM" id="SSF55008">
    <property type="entry name" value="HMA, heavy metal-associated domain"/>
    <property type="match status" value="1"/>
</dbReference>
<dbReference type="Pfam" id="PF00403">
    <property type="entry name" value="HMA"/>
    <property type="match status" value="1"/>
</dbReference>
<proteinExistence type="predicted"/>
<feature type="domain" description="HMA" evidence="1">
    <location>
        <begin position="34"/>
        <end position="100"/>
    </location>
</feature>
<dbReference type="EMBL" id="BAAAGE010000002">
    <property type="protein sequence ID" value="GAA0723551.1"/>
    <property type="molecule type" value="Genomic_DNA"/>
</dbReference>
<dbReference type="Gene3D" id="3.30.70.100">
    <property type="match status" value="1"/>
</dbReference>
<gene>
    <name evidence="2" type="ORF">GCM10009430_27120</name>
</gene>
<dbReference type="PROSITE" id="PS50846">
    <property type="entry name" value="HMA_2"/>
    <property type="match status" value="1"/>
</dbReference>
<evidence type="ECO:0000313" key="3">
    <source>
        <dbReference type="Proteomes" id="UP001501758"/>
    </source>
</evidence>
<organism evidence="2 3">
    <name type="scientific">Aquimarina litoralis</name>
    <dbReference type="NCBI Taxonomy" id="584605"/>
    <lineage>
        <taxon>Bacteria</taxon>
        <taxon>Pseudomonadati</taxon>
        <taxon>Bacteroidota</taxon>
        <taxon>Flavobacteriia</taxon>
        <taxon>Flavobacteriales</taxon>
        <taxon>Flavobacteriaceae</taxon>
        <taxon>Aquimarina</taxon>
    </lineage>
</organism>
<evidence type="ECO:0000313" key="2">
    <source>
        <dbReference type="EMBL" id="GAA0723551.1"/>
    </source>
</evidence>
<name>A0ABN1IXR2_9FLAO</name>
<evidence type="ECO:0000259" key="1">
    <source>
        <dbReference type="PROSITE" id="PS50846"/>
    </source>
</evidence>
<accession>A0ABN1IXR2</accession>
<comment type="caution">
    <text evidence="2">The sequence shown here is derived from an EMBL/GenBank/DDBJ whole genome shotgun (WGS) entry which is preliminary data.</text>
</comment>
<dbReference type="InterPro" id="IPR006121">
    <property type="entry name" value="HMA_dom"/>
</dbReference>